<dbReference type="AlphaFoldDB" id="A0A419W9N6"/>
<evidence type="ECO:0000256" key="1">
    <source>
        <dbReference type="SAM" id="SignalP"/>
    </source>
</evidence>
<sequence length="298" mass="33476">MNHLKFKKYKQFIIAAVLLLSAGAATAQEYRLPQGEFSVYLKGPFSKLKADLGENGESTNRFGAGFGLQYSRYFTPHLSLSGALEYQSYRSKIILQEFTDSYSLTDAEGDNMVFRSSANSYRERQSVDMLNIPIRVQWETIGKSRNLFAATGIQIGLPISANYKGTAYGLKTSGYFPEWDAELTSPTFMGFGNWGTQQSGKEKLKLKPSYSWLFELGFKQQLQEMRAFYVSAYVELGLNNLAKSTDEQQALIGYNTENPTTFNYSSVINSSPKAGSSNYVNKVTTQGFGIKMRYAFSW</sequence>
<gene>
    <name evidence="2" type="ORF">BC643_2492</name>
</gene>
<dbReference type="EMBL" id="RAPN01000001">
    <property type="protein sequence ID" value="RKD92122.1"/>
    <property type="molecule type" value="Genomic_DNA"/>
</dbReference>
<dbReference type="RefSeq" id="WP_120273367.1">
    <property type="nucleotide sequence ID" value="NZ_RAPN01000001.1"/>
</dbReference>
<feature type="chain" id="PRO_5019330054" evidence="1">
    <location>
        <begin position="28"/>
        <end position="298"/>
    </location>
</feature>
<reference evidence="2 3" key="1">
    <citation type="submission" date="2018-09" db="EMBL/GenBank/DDBJ databases">
        <title>Genomic Encyclopedia of Archaeal and Bacterial Type Strains, Phase II (KMG-II): from individual species to whole genera.</title>
        <authorList>
            <person name="Goeker M."/>
        </authorList>
    </citation>
    <scope>NUCLEOTIDE SEQUENCE [LARGE SCALE GENOMIC DNA]</scope>
    <source>
        <strain evidence="2 3">DSM 27148</strain>
    </source>
</reference>
<accession>A0A419W9N6</accession>
<comment type="caution">
    <text evidence="2">The sequence shown here is derived from an EMBL/GenBank/DDBJ whole genome shotgun (WGS) entry which is preliminary data.</text>
</comment>
<protein>
    <submittedName>
        <fullName evidence="2">Outer membrane protein with beta-barrel domain</fullName>
    </submittedName>
</protein>
<keyword evidence="1" id="KW-0732">Signal</keyword>
<evidence type="ECO:0000313" key="3">
    <source>
        <dbReference type="Proteomes" id="UP000283387"/>
    </source>
</evidence>
<evidence type="ECO:0000313" key="2">
    <source>
        <dbReference type="EMBL" id="RKD92122.1"/>
    </source>
</evidence>
<keyword evidence="3" id="KW-1185">Reference proteome</keyword>
<name>A0A419W9N6_9BACT</name>
<dbReference type="OrthoDB" id="997094at2"/>
<feature type="signal peptide" evidence="1">
    <location>
        <begin position="1"/>
        <end position="27"/>
    </location>
</feature>
<organism evidence="2 3">
    <name type="scientific">Mangrovibacterium diazotrophicum</name>
    <dbReference type="NCBI Taxonomy" id="1261403"/>
    <lineage>
        <taxon>Bacteria</taxon>
        <taxon>Pseudomonadati</taxon>
        <taxon>Bacteroidota</taxon>
        <taxon>Bacteroidia</taxon>
        <taxon>Marinilabiliales</taxon>
        <taxon>Prolixibacteraceae</taxon>
        <taxon>Mangrovibacterium</taxon>
    </lineage>
</organism>
<proteinExistence type="predicted"/>
<dbReference type="Proteomes" id="UP000283387">
    <property type="component" value="Unassembled WGS sequence"/>
</dbReference>